<sequence length="93" mass="10449">MAHGRVAQLPNLVVEIDSDDEDLPLPEGMISEALRQQIGLYTMYNTGGGTFRIRQHLEPAPQTPDPGDLQALLEYFFSQDEDDLKEYRQALSA</sequence>
<keyword evidence="2" id="KW-1185">Reference proteome</keyword>
<evidence type="ECO:0000313" key="2">
    <source>
        <dbReference type="Proteomes" id="UP000234331"/>
    </source>
</evidence>
<protein>
    <submittedName>
        <fullName evidence="1">Uncharacterized protein</fullName>
    </submittedName>
</protein>
<reference evidence="1 2" key="1">
    <citation type="submission" date="2017-06" db="EMBL/GenBank/DDBJ databases">
        <authorList>
            <person name="Kim H.J."/>
            <person name="Triplett B.A."/>
        </authorList>
    </citation>
    <scope>NUCLEOTIDE SEQUENCE [LARGE SCALE GENOMIC DNA]</scope>
    <source>
        <strain evidence="1">FRACA_ARgP5</strain>
    </source>
</reference>
<proteinExistence type="predicted"/>
<dbReference type="EMBL" id="FZMO01000170">
    <property type="protein sequence ID" value="SNQ48481.1"/>
    <property type="molecule type" value="Genomic_DNA"/>
</dbReference>
<evidence type="ECO:0000313" key="1">
    <source>
        <dbReference type="EMBL" id="SNQ48481.1"/>
    </source>
</evidence>
<gene>
    <name evidence="1" type="ORF">FRACA_2510001</name>
</gene>
<dbReference type="Proteomes" id="UP000234331">
    <property type="component" value="Unassembled WGS sequence"/>
</dbReference>
<name>A0A2I2KS36_9ACTN</name>
<organism evidence="1 2">
    <name type="scientific">Frankia canadensis</name>
    <dbReference type="NCBI Taxonomy" id="1836972"/>
    <lineage>
        <taxon>Bacteria</taxon>
        <taxon>Bacillati</taxon>
        <taxon>Actinomycetota</taxon>
        <taxon>Actinomycetes</taxon>
        <taxon>Frankiales</taxon>
        <taxon>Frankiaceae</taxon>
        <taxon>Frankia</taxon>
    </lineage>
</organism>
<accession>A0A2I2KS36</accession>
<dbReference type="AlphaFoldDB" id="A0A2I2KS36"/>